<dbReference type="GO" id="GO:0120010">
    <property type="term" value="P:intermembrane phospholipid transfer"/>
    <property type="evidence" value="ECO:0007669"/>
    <property type="project" value="TreeGrafter"/>
</dbReference>
<evidence type="ECO:0000256" key="1">
    <source>
        <dbReference type="ARBA" id="ARBA00010634"/>
    </source>
</evidence>
<dbReference type="RefSeq" id="WP_129491295.1">
    <property type="nucleotide sequence ID" value="NZ_SBAP01000017.1"/>
</dbReference>
<evidence type="ECO:0000313" key="4">
    <source>
        <dbReference type="EMBL" id="RXZ69197.1"/>
    </source>
</evidence>
<evidence type="ECO:0000256" key="3">
    <source>
        <dbReference type="SAM" id="SignalP"/>
    </source>
</evidence>
<sequence>MKNKLFFLLLFSFLSFSMMAETPENNPLEKDEIQEITEYFGDYDPWEAFNRRVYHFNYGFDKYFFVPVVEGYRKITPDFVQHRISHFFDNTKNINSFGNALAQTKGRKALRALGRLSINTILGLGGLFDVASALGMPKPYEDFGLTLAHYGVPRGPYLILPLLGPSYLRDAFGIIVDNKLAGSSEISLPKRYTLPLSAIDKKSRVPFRFYGTNSPFEYEYVRFLYKKYRTVQEETHQNFNIGGI</sequence>
<feature type="signal peptide" evidence="3">
    <location>
        <begin position="1"/>
        <end position="20"/>
    </location>
</feature>
<organism evidence="4 5">
    <name type="scientific">Fusobacterium necrophorum</name>
    <dbReference type="NCBI Taxonomy" id="859"/>
    <lineage>
        <taxon>Bacteria</taxon>
        <taxon>Fusobacteriati</taxon>
        <taxon>Fusobacteriota</taxon>
        <taxon>Fusobacteriia</taxon>
        <taxon>Fusobacteriales</taxon>
        <taxon>Fusobacteriaceae</taxon>
        <taxon>Fusobacterium</taxon>
    </lineage>
</organism>
<reference evidence="4 5" key="1">
    <citation type="submission" date="2019-01" db="EMBL/GenBank/DDBJ databases">
        <title>Fusobacterium necrophorum Isolated From the Uterus of Dairy Cows.</title>
        <authorList>
            <person name="Francis A.M."/>
        </authorList>
    </citation>
    <scope>NUCLEOTIDE SEQUENCE [LARGE SCALE GENOMIC DNA]</scope>
    <source>
        <strain evidence="4 5">KG35</strain>
    </source>
</reference>
<gene>
    <name evidence="4" type="ORF">EPT53_07275</name>
</gene>
<keyword evidence="2 3" id="KW-0732">Signal</keyword>
<evidence type="ECO:0000256" key="2">
    <source>
        <dbReference type="ARBA" id="ARBA00022729"/>
    </source>
</evidence>
<dbReference type="EMBL" id="SBAP01000017">
    <property type="protein sequence ID" value="RXZ69197.1"/>
    <property type="molecule type" value="Genomic_DNA"/>
</dbReference>
<feature type="chain" id="PRO_5020541328" evidence="3">
    <location>
        <begin position="21"/>
        <end position="244"/>
    </location>
</feature>
<dbReference type="Proteomes" id="UP000289216">
    <property type="component" value="Unassembled WGS sequence"/>
</dbReference>
<evidence type="ECO:0000313" key="5">
    <source>
        <dbReference type="Proteomes" id="UP000289216"/>
    </source>
</evidence>
<dbReference type="AlphaFoldDB" id="A0A4Q2KWC6"/>
<proteinExistence type="inferred from homology"/>
<dbReference type="PANTHER" id="PTHR30035">
    <property type="entry name" value="LIPOPROTEIN VACJ-RELATED"/>
    <property type="match status" value="1"/>
</dbReference>
<comment type="caution">
    <text evidence="4">The sequence shown here is derived from an EMBL/GenBank/DDBJ whole genome shotgun (WGS) entry which is preliminary data.</text>
</comment>
<dbReference type="InterPro" id="IPR007428">
    <property type="entry name" value="MlaA"/>
</dbReference>
<name>A0A4Q2KWC6_9FUSO</name>
<protein>
    <submittedName>
        <fullName evidence="4">VacJ family lipoprotein</fullName>
    </submittedName>
</protein>
<dbReference type="PRINTS" id="PR01805">
    <property type="entry name" value="VACJLIPOPROT"/>
</dbReference>
<dbReference type="GO" id="GO:0016020">
    <property type="term" value="C:membrane"/>
    <property type="evidence" value="ECO:0007669"/>
    <property type="project" value="InterPro"/>
</dbReference>
<keyword evidence="4" id="KW-0449">Lipoprotein</keyword>
<dbReference type="Pfam" id="PF04333">
    <property type="entry name" value="MlaA"/>
    <property type="match status" value="1"/>
</dbReference>
<comment type="similarity">
    <text evidence="1">Belongs to the MlaA family.</text>
</comment>
<dbReference type="PANTHER" id="PTHR30035:SF3">
    <property type="entry name" value="INTERMEMBRANE PHOSPHOLIPID TRANSPORT SYSTEM LIPOPROTEIN MLAA"/>
    <property type="match status" value="1"/>
</dbReference>
<accession>A0A4Q2KWC6</accession>